<protein>
    <submittedName>
        <fullName evidence="2">GNAT family N-acetyltransferase</fullName>
    </submittedName>
</protein>
<dbReference type="InterPro" id="IPR000182">
    <property type="entry name" value="GNAT_dom"/>
</dbReference>
<name>A0A850DLL2_9MICO</name>
<reference evidence="2 3" key="1">
    <citation type="submission" date="2020-05" db="EMBL/GenBank/DDBJ databases">
        <title>Genome Sequencing of Type Strains.</title>
        <authorList>
            <person name="Lemaire J.F."/>
            <person name="Inderbitzin P."/>
            <person name="Gregorio O.A."/>
            <person name="Collins S.B."/>
            <person name="Wespe N."/>
            <person name="Knight-Connoni V."/>
        </authorList>
    </citation>
    <scope>NUCLEOTIDE SEQUENCE [LARGE SCALE GENOMIC DNA]</scope>
    <source>
        <strain evidence="2 3">DSM 20512</strain>
    </source>
</reference>
<organism evidence="2 3">
    <name type="scientific">Curtobacterium citreum</name>
    <dbReference type="NCBI Taxonomy" id="2036"/>
    <lineage>
        <taxon>Bacteria</taxon>
        <taxon>Bacillati</taxon>
        <taxon>Actinomycetota</taxon>
        <taxon>Actinomycetes</taxon>
        <taxon>Micrococcales</taxon>
        <taxon>Microbacteriaceae</taxon>
        <taxon>Curtobacterium</taxon>
    </lineage>
</organism>
<dbReference type="PROSITE" id="PS51186">
    <property type="entry name" value="GNAT"/>
    <property type="match status" value="1"/>
</dbReference>
<dbReference type="Proteomes" id="UP000539146">
    <property type="component" value="Unassembled WGS sequence"/>
</dbReference>
<keyword evidence="2" id="KW-0808">Transferase</keyword>
<dbReference type="GO" id="GO:0016747">
    <property type="term" value="F:acyltransferase activity, transferring groups other than amino-acyl groups"/>
    <property type="evidence" value="ECO:0007669"/>
    <property type="project" value="InterPro"/>
</dbReference>
<dbReference type="EMBL" id="JABMCG010000033">
    <property type="protein sequence ID" value="NUU26546.1"/>
    <property type="molecule type" value="Genomic_DNA"/>
</dbReference>
<sequence length="154" mass="16572">MRDLRLRNAAENPIAYGATFETTLGMTEDDWRLRARRGTAADSTSVVAVAEDGRWLGMMACQSAAAGDVLLTGVYVEPDARGPVLGVADELLGEVLAWASMHGDRMRLWVDAGRGGTPARSFYARNGFHASGARRPLQDAFSGEQLEMVRGTAV</sequence>
<accession>A0A850DLL2</accession>
<dbReference type="CDD" id="cd04301">
    <property type="entry name" value="NAT_SF"/>
    <property type="match status" value="1"/>
</dbReference>
<dbReference type="Gene3D" id="3.40.630.30">
    <property type="match status" value="1"/>
</dbReference>
<feature type="domain" description="N-acetyltransferase" evidence="1">
    <location>
        <begin position="4"/>
        <end position="153"/>
    </location>
</feature>
<comment type="caution">
    <text evidence="2">The sequence shown here is derived from an EMBL/GenBank/DDBJ whole genome shotgun (WGS) entry which is preliminary data.</text>
</comment>
<gene>
    <name evidence="2" type="ORF">HP467_00235</name>
</gene>
<evidence type="ECO:0000259" key="1">
    <source>
        <dbReference type="PROSITE" id="PS51186"/>
    </source>
</evidence>
<evidence type="ECO:0000313" key="2">
    <source>
        <dbReference type="EMBL" id="NUU26546.1"/>
    </source>
</evidence>
<dbReference type="Pfam" id="PF00583">
    <property type="entry name" value="Acetyltransf_1"/>
    <property type="match status" value="1"/>
</dbReference>
<evidence type="ECO:0000313" key="3">
    <source>
        <dbReference type="Proteomes" id="UP000539146"/>
    </source>
</evidence>
<dbReference type="InterPro" id="IPR016181">
    <property type="entry name" value="Acyl_CoA_acyltransferase"/>
</dbReference>
<proteinExistence type="predicted"/>
<dbReference type="SUPFAM" id="SSF55729">
    <property type="entry name" value="Acyl-CoA N-acyltransferases (Nat)"/>
    <property type="match status" value="1"/>
</dbReference>
<dbReference type="AlphaFoldDB" id="A0A850DLL2"/>
<dbReference type="RefSeq" id="WP_175324812.1">
    <property type="nucleotide sequence ID" value="NZ_BAAAWP010000001.1"/>
</dbReference>